<dbReference type="Proteomes" id="UP001501787">
    <property type="component" value="Unassembled WGS sequence"/>
</dbReference>
<organism evidence="2 3">
    <name type="scientific">Psychrobacter aestuarii</name>
    <dbReference type="NCBI Taxonomy" id="556327"/>
    <lineage>
        <taxon>Bacteria</taxon>
        <taxon>Pseudomonadati</taxon>
        <taxon>Pseudomonadota</taxon>
        <taxon>Gammaproteobacteria</taxon>
        <taxon>Moraxellales</taxon>
        <taxon>Moraxellaceae</taxon>
        <taxon>Psychrobacter</taxon>
    </lineage>
</organism>
<comment type="caution">
    <text evidence="2">The sequence shown here is derived from an EMBL/GenBank/DDBJ whole genome shotgun (WGS) entry which is preliminary data.</text>
</comment>
<proteinExistence type="predicted"/>
<evidence type="ECO:0000313" key="3">
    <source>
        <dbReference type="Proteomes" id="UP001501787"/>
    </source>
</evidence>
<dbReference type="EMBL" id="BAAAFR010000013">
    <property type="protein sequence ID" value="GAA0325028.1"/>
    <property type="molecule type" value="Genomic_DNA"/>
</dbReference>
<keyword evidence="3" id="KW-1185">Reference proteome</keyword>
<name>A0ABP3FV16_9GAMM</name>
<sequence>MSNSVLEAQLLGFLANFALAGATVSTFVLIDIRSKLKQLLQLQREKNNHES</sequence>
<protein>
    <submittedName>
        <fullName evidence="2">Uncharacterized protein</fullName>
    </submittedName>
</protein>
<keyword evidence="1" id="KW-0812">Transmembrane</keyword>
<accession>A0ABP3FV16</accession>
<evidence type="ECO:0000256" key="1">
    <source>
        <dbReference type="SAM" id="Phobius"/>
    </source>
</evidence>
<keyword evidence="1" id="KW-1133">Transmembrane helix</keyword>
<reference evidence="3" key="1">
    <citation type="journal article" date="2019" name="Int. J. Syst. Evol. Microbiol.">
        <title>The Global Catalogue of Microorganisms (GCM) 10K type strain sequencing project: providing services to taxonomists for standard genome sequencing and annotation.</title>
        <authorList>
            <consortium name="The Broad Institute Genomics Platform"/>
            <consortium name="The Broad Institute Genome Sequencing Center for Infectious Disease"/>
            <person name="Wu L."/>
            <person name="Ma J."/>
        </authorList>
    </citation>
    <scope>NUCLEOTIDE SEQUENCE [LARGE SCALE GENOMIC DNA]</scope>
    <source>
        <strain evidence="3">JCM 16343</strain>
    </source>
</reference>
<feature type="transmembrane region" description="Helical" evidence="1">
    <location>
        <begin position="12"/>
        <end position="30"/>
    </location>
</feature>
<gene>
    <name evidence="2" type="ORF">GCM10009129_23490</name>
</gene>
<dbReference type="RefSeq" id="WP_201505716.1">
    <property type="nucleotide sequence ID" value="NZ_BAAAFR010000013.1"/>
</dbReference>
<evidence type="ECO:0000313" key="2">
    <source>
        <dbReference type="EMBL" id="GAA0325028.1"/>
    </source>
</evidence>
<keyword evidence="1" id="KW-0472">Membrane</keyword>